<feature type="domain" description="Histidine kinase/HSP90-like ATPase" evidence="10">
    <location>
        <begin position="279"/>
        <end position="371"/>
    </location>
</feature>
<dbReference type="Gene3D" id="1.20.5.1930">
    <property type="match status" value="1"/>
</dbReference>
<evidence type="ECO:0000256" key="6">
    <source>
        <dbReference type="ARBA" id="ARBA00022777"/>
    </source>
</evidence>
<evidence type="ECO:0000259" key="10">
    <source>
        <dbReference type="SMART" id="SM00387"/>
    </source>
</evidence>
<feature type="transmembrane region" description="Helical" evidence="9">
    <location>
        <begin position="17"/>
        <end position="38"/>
    </location>
</feature>
<evidence type="ECO:0000256" key="5">
    <source>
        <dbReference type="ARBA" id="ARBA00022741"/>
    </source>
</evidence>
<dbReference type="InterPro" id="IPR050482">
    <property type="entry name" value="Sensor_HK_TwoCompSys"/>
</dbReference>
<feature type="transmembrane region" description="Helical" evidence="9">
    <location>
        <begin position="110"/>
        <end position="129"/>
    </location>
</feature>
<accession>A0ABV4Q2U0</accession>
<evidence type="ECO:0000256" key="3">
    <source>
        <dbReference type="ARBA" id="ARBA00022553"/>
    </source>
</evidence>
<dbReference type="SUPFAM" id="SSF55874">
    <property type="entry name" value="ATPase domain of HSP90 chaperone/DNA topoisomerase II/histidine kinase"/>
    <property type="match status" value="1"/>
</dbReference>
<evidence type="ECO:0000256" key="4">
    <source>
        <dbReference type="ARBA" id="ARBA00022679"/>
    </source>
</evidence>
<proteinExistence type="predicted"/>
<keyword evidence="6 11" id="KW-0418">Kinase</keyword>
<evidence type="ECO:0000256" key="9">
    <source>
        <dbReference type="SAM" id="Phobius"/>
    </source>
</evidence>
<keyword evidence="9" id="KW-0812">Transmembrane</keyword>
<evidence type="ECO:0000256" key="8">
    <source>
        <dbReference type="ARBA" id="ARBA00023012"/>
    </source>
</evidence>
<dbReference type="PANTHER" id="PTHR24421">
    <property type="entry name" value="NITRATE/NITRITE SENSOR PROTEIN NARX-RELATED"/>
    <property type="match status" value="1"/>
</dbReference>
<keyword evidence="5" id="KW-0547">Nucleotide-binding</keyword>
<keyword evidence="7" id="KW-0067">ATP-binding</keyword>
<comment type="catalytic activity">
    <reaction evidence="1">
        <text>ATP + protein L-histidine = ADP + protein N-phospho-L-histidine.</text>
        <dbReference type="EC" id="2.7.13.3"/>
    </reaction>
</comment>
<keyword evidence="3" id="KW-0597">Phosphoprotein</keyword>
<feature type="transmembrane region" description="Helical" evidence="9">
    <location>
        <begin position="45"/>
        <end position="62"/>
    </location>
</feature>
<dbReference type="GO" id="GO:0016301">
    <property type="term" value="F:kinase activity"/>
    <property type="evidence" value="ECO:0007669"/>
    <property type="project" value="UniProtKB-KW"/>
</dbReference>
<evidence type="ECO:0000313" key="11">
    <source>
        <dbReference type="EMBL" id="MFA1537483.1"/>
    </source>
</evidence>
<name>A0ABV4Q2U0_9ACTN</name>
<feature type="transmembrane region" description="Helical" evidence="9">
    <location>
        <begin position="135"/>
        <end position="154"/>
    </location>
</feature>
<keyword evidence="9" id="KW-0472">Membrane</keyword>
<dbReference type="SMART" id="SM00387">
    <property type="entry name" value="HATPase_c"/>
    <property type="match status" value="1"/>
</dbReference>
<evidence type="ECO:0000256" key="1">
    <source>
        <dbReference type="ARBA" id="ARBA00000085"/>
    </source>
</evidence>
<dbReference type="PANTHER" id="PTHR24421:SF10">
    <property type="entry name" value="NITRATE_NITRITE SENSOR PROTEIN NARQ"/>
    <property type="match status" value="1"/>
</dbReference>
<keyword evidence="8" id="KW-0902">Two-component regulatory system</keyword>
<dbReference type="EC" id="2.7.13.3" evidence="2"/>
<dbReference type="Gene3D" id="3.30.565.10">
    <property type="entry name" value="Histidine kinase-like ATPase, C-terminal domain"/>
    <property type="match status" value="1"/>
</dbReference>
<dbReference type="InterPro" id="IPR036890">
    <property type="entry name" value="HATPase_C_sf"/>
</dbReference>
<protein>
    <recommendedName>
        <fullName evidence="2">histidine kinase</fullName>
        <ecNumber evidence="2">2.7.13.3</ecNumber>
    </recommendedName>
</protein>
<dbReference type="InterPro" id="IPR003594">
    <property type="entry name" value="HATPase_dom"/>
</dbReference>
<dbReference type="InterPro" id="IPR011712">
    <property type="entry name" value="Sig_transdc_His_kin_sub3_dim/P"/>
</dbReference>
<dbReference type="CDD" id="cd16917">
    <property type="entry name" value="HATPase_UhpB-NarQ-NarX-like"/>
    <property type="match status" value="1"/>
</dbReference>
<organism evidence="11 12">
    <name type="scientific">Actinomadura monticuli</name>
    <dbReference type="NCBI Taxonomy" id="3097367"/>
    <lineage>
        <taxon>Bacteria</taxon>
        <taxon>Bacillati</taxon>
        <taxon>Actinomycetota</taxon>
        <taxon>Actinomycetes</taxon>
        <taxon>Streptosporangiales</taxon>
        <taxon>Thermomonosporaceae</taxon>
        <taxon>Actinomadura</taxon>
    </lineage>
</organism>
<evidence type="ECO:0000256" key="7">
    <source>
        <dbReference type="ARBA" id="ARBA00022840"/>
    </source>
</evidence>
<dbReference type="EMBL" id="JAXCEI010000001">
    <property type="protein sequence ID" value="MFA1537483.1"/>
    <property type="molecule type" value="Genomic_DNA"/>
</dbReference>
<evidence type="ECO:0000256" key="2">
    <source>
        <dbReference type="ARBA" id="ARBA00012438"/>
    </source>
</evidence>
<comment type="caution">
    <text evidence="11">The sequence shown here is derived from an EMBL/GenBank/DDBJ whole genome shotgun (WGS) entry which is preliminary data.</text>
</comment>
<keyword evidence="9" id="KW-1133">Transmembrane helix</keyword>
<dbReference type="Pfam" id="PF02518">
    <property type="entry name" value="HATPase_c"/>
    <property type="match status" value="1"/>
</dbReference>
<gene>
    <name evidence="11" type="ORF">SM611_00920</name>
</gene>
<reference evidence="11 12" key="1">
    <citation type="submission" date="2023-11" db="EMBL/GenBank/DDBJ databases">
        <title>Actinomadura monticuli sp. nov., isolated from volcanic ash.</title>
        <authorList>
            <person name="Lee S.D."/>
            <person name="Yang H."/>
            <person name="Kim I.S."/>
        </authorList>
    </citation>
    <scope>NUCLEOTIDE SEQUENCE [LARGE SCALE GENOMIC DNA]</scope>
    <source>
        <strain evidence="11 12">DLS-62</strain>
    </source>
</reference>
<sequence>MGGRRVLRVRHGRFRDAALAGGVLLVVAAGSLNSFIGAAPEPRGVKAAGWALIVLTCGALYLSRRMPAAVASLALVATGTYYVITVNDGALMIALIVALYRVAAHGRLQAAVALGAVTVIGTGAGTLLGNDDVNAVALFMLTGWIVAVVALGRVRHGRLAYLREAERRAAGEERLRIARELHDVVGHHLSLINVQAGTALHRFHRDPAQGEAALAAVKQSSREALRDLRATLGVLRQADEEAPTAPPPGLDGIGELIGSARSAGLTVHGRVAAADAPTEVGLAAYRIVQESLTNVSRHAAAAKVTVSVQHGAGELLIEVADDGPGQAQGAGAPGSGVDGMRERARALGGELTAGPGPDGGFLVRARLPYRNGASSR</sequence>
<keyword evidence="4" id="KW-0808">Transferase</keyword>
<dbReference type="RefSeq" id="WP_371946830.1">
    <property type="nucleotide sequence ID" value="NZ_JAXCEI010000001.1"/>
</dbReference>
<dbReference type="Proteomes" id="UP001569963">
    <property type="component" value="Unassembled WGS sequence"/>
</dbReference>
<dbReference type="Pfam" id="PF07730">
    <property type="entry name" value="HisKA_3"/>
    <property type="match status" value="1"/>
</dbReference>
<keyword evidence="12" id="KW-1185">Reference proteome</keyword>
<evidence type="ECO:0000313" key="12">
    <source>
        <dbReference type="Proteomes" id="UP001569963"/>
    </source>
</evidence>
<feature type="transmembrane region" description="Helical" evidence="9">
    <location>
        <begin position="82"/>
        <end position="103"/>
    </location>
</feature>